<feature type="transmembrane region" description="Helical" evidence="11">
    <location>
        <begin position="358"/>
        <end position="382"/>
    </location>
</feature>
<evidence type="ECO:0000256" key="9">
    <source>
        <dbReference type="ARBA" id="ARBA00031636"/>
    </source>
</evidence>
<accession>A0A5R8KJF5</accession>
<evidence type="ECO:0000256" key="2">
    <source>
        <dbReference type="ARBA" id="ARBA00022448"/>
    </source>
</evidence>
<feature type="region of interest" description="Disordered" evidence="10">
    <location>
        <begin position="1"/>
        <end position="21"/>
    </location>
</feature>
<feature type="transmembrane region" description="Helical" evidence="11">
    <location>
        <begin position="317"/>
        <end position="337"/>
    </location>
</feature>
<dbReference type="GO" id="GO:0042910">
    <property type="term" value="F:xenobiotic transmembrane transporter activity"/>
    <property type="evidence" value="ECO:0007669"/>
    <property type="project" value="InterPro"/>
</dbReference>
<feature type="transmembrane region" description="Helical" evidence="11">
    <location>
        <begin position="286"/>
        <end position="311"/>
    </location>
</feature>
<dbReference type="PIRSF" id="PIRSF006603">
    <property type="entry name" value="DinF"/>
    <property type="match status" value="1"/>
</dbReference>
<dbReference type="InterPro" id="IPR050222">
    <property type="entry name" value="MATE_MdtK"/>
</dbReference>
<dbReference type="GO" id="GO:0005886">
    <property type="term" value="C:plasma membrane"/>
    <property type="evidence" value="ECO:0007669"/>
    <property type="project" value="UniProtKB-SubCell"/>
</dbReference>
<evidence type="ECO:0000256" key="11">
    <source>
        <dbReference type="SAM" id="Phobius"/>
    </source>
</evidence>
<feature type="transmembrane region" description="Helical" evidence="11">
    <location>
        <begin position="50"/>
        <end position="75"/>
    </location>
</feature>
<protein>
    <recommendedName>
        <fullName evidence="9">Multidrug-efflux transporter</fullName>
    </recommendedName>
</protein>
<keyword evidence="5 11" id="KW-0812">Transmembrane</keyword>
<keyword evidence="6 11" id="KW-1133">Transmembrane helix</keyword>
<sequence>MSSSPSPAPEPPPSPDPIPVTPAPSFWKNVGQALRGHEIVLTSVNTERAVLLLAVPMILEMVMESLFAIVDVFFVSRLGKDPVAVIGITESMMTIIYAVAIGISIAAGAIVSRRIGEKDPERASHAAGQILILGMLVASGSGLVTGYFTPQLLALMGADDNVIRIGTEYARIMLGGNATVFLIFLINAVFRGAGDAVIAMRTLWIANGINIVLDPCLIFGLGPFPEMGVTGAAVATNIGRGIGVAYQIWHLIGHQSRLRVRLTHLKPDVPLLISIMRTASNGIAQLLISTTSWVGLFKILAMFGSSALAGYTVAMRIIIFALMPAWGLANAGATLVGQNLGANQPDQAEKAVRIATKYNVIVLSFAGLLFIIFSTFLASLFTTDPEVKAYAVQALWIVSLGFPLYAAGMCLEGAFNGAGDTWTPTRLNFFCFWVGQIPLAWFLSKVLNWGSLGVFIAVPTAFGTLAIWSWFVFRMGKWKLKQI</sequence>
<feature type="transmembrane region" description="Helical" evidence="11">
    <location>
        <begin position="202"/>
        <end position="221"/>
    </location>
</feature>
<dbReference type="RefSeq" id="WP_138084807.1">
    <property type="nucleotide sequence ID" value="NZ_VAUV01000002.1"/>
</dbReference>
<name>A0A5R8KJF5_9BACT</name>
<keyword evidence="3" id="KW-0050">Antiport</keyword>
<evidence type="ECO:0000256" key="8">
    <source>
        <dbReference type="ARBA" id="ARBA00023136"/>
    </source>
</evidence>
<dbReference type="GO" id="GO:0015297">
    <property type="term" value="F:antiporter activity"/>
    <property type="evidence" value="ECO:0007669"/>
    <property type="project" value="UniProtKB-KW"/>
</dbReference>
<proteinExistence type="predicted"/>
<dbReference type="CDD" id="cd13139">
    <property type="entry name" value="MATE_like_14"/>
    <property type="match status" value="1"/>
</dbReference>
<feature type="transmembrane region" description="Helical" evidence="11">
    <location>
        <begin position="449"/>
        <end position="473"/>
    </location>
</feature>
<comment type="caution">
    <text evidence="12">The sequence shown here is derived from an EMBL/GenBank/DDBJ whole genome shotgun (WGS) entry which is preliminary data.</text>
</comment>
<dbReference type="OrthoDB" id="9776324at2"/>
<dbReference type="PANTHER" id="PTHR43298:SF2">
    <property type="entry name" value="FMN_FAD EXPORTER YEEO-RELATED"/>
    <property type="match status" value="1"/>
</dbReference>
<keyword evidence="7" id="KW-0406">Ion transport</keyword>
<dbReference type="AlphaFoldDB" id="A0A5R8KJF5"/>
<gene>
    <name evidence="12" type="ORF">FEM03_03615</name>
</gene>
<dbReference type="GO" id="GO:0006811">
    <property type="term" value="P:monoatomic ion transport"/>
    <property type="evidence" value="ECO:0007669"/>
    <property type="project" value="UniProtKB-KW"/>
</dbReference>
<reference evidence="12 13" key="1">
    <citation type="submission" date="2019-05" db="EMBL/GenBank/DDBJ databases">
        <title>Verrucobacter flavum gen. nov., sp. nov. a new member of the family Verrucomicrobiaceae.</title>
        <authorList>
            <person name="Szuroczki S."/>
            <person name="Abbaszade G."/>
            <person name="Szabo A."/>
            <person name="Felfoldi T."/>
            <person name="Schumann P."/>
            <person name="Boka K."/>
            <person name="Keki Z."/>
            <person name="Toumi M."/>
            <person name="Toth E."/>
        </authorList>
    </citation>
    <scope>NUCLEOTIDE SEQUENCE [LARGE SCALE GENOMIC DNA]</scope>
    <source>
        <strain evidence="12 13">MG-N-17</strain>
    </source>
</reference>
<keyword evidence="13" id="KW-1185">Reference proteome</keyword>
<dbReference type="Pfam" id="PF01554">
    <property type="entry name" value="MatE"/>
    <property type="match status" value="2"/>
</dbReference>
<dbReference type="EMBL" id="VAUV01000002">
    <property type="protein sequence ID" value="TLD72453.1"/>
    <property type="molecule type" value="Genomic_DNA"/>
</dbReference>
<evidence type="ECO:0000256" key="1">
    <source>
        <dbReference type="ARBA" id="ARBA00004651"/>
    </source>
</evidence>
<feature type="transmembrane region" description="Helical" evidence="11">
    <location>
        <begin position="169"/>
        <end position="190"/>
    </location>
</feature>
<keyword evidence="2" id="KW-0813">Transport</keyword>
<dbReference type="Proteomes" id="UP000306196">
    <property type="component" value="Unassembled WGS sequence"/>
</dbReference>
<evidence type="ECO:0000256" key="3">
    <source>
        <dbReference type="ARBA" id="ARBA00022449"/>
    </source>
</evidence>
<evidence type="ECO:0000313" key="12">
    <source>
        <dbReference type="EMBL" id="TLD72453.1"/>
    </source>
</evidence>
<feature type="transmembrane region" description="Helical" evidence="11">
    <location>
        <begin position="127"/>
        <end position="149"/>
    </location>
</feature>
<evidence type="ECO:0000256" key="7">
    <source>
        <dbReference type="ARBA" id="ARBA00023065"/>
    </source>
</evidence>
<keyword evidence="4" id="KW-1003">Cell membrane</keyword>
<dbReference type="InterPro" id="IPR048279">
    <property type="entry name" value="MdtK-like"/>
</dbReference>
<feature type="transmembrane region" description="Helical" evidence="11">
    <location>
        <begin position="427"/>
        <end position="443"/>
    </location>
</feature>
<dbReference type="PANTHER" id="PTHR43298">
    <property type="entry name" value="MULTIDRUG RESISTANCE PROTEIN NORM-RELATED"/>
    <property type="match status" value="1"/>
</dbReference>
<evidence type="ECO:0000256" key="6">
    <source>
        <dbReference type="ARBA" id="ARBA00022989"/>
    </source>
</evidence>
<evidence type="ECO:0000256" key="4">
    <source>
        <dbReference type="ARBA" id="ARBA00022475"/>
    </source>
</evidence>
<evidence type="ECO:0000313" key="13">
    <source>
        <dbReference type="Proteomes" id="UP000306196"/>
    </source>
</evidence>
<dbReference type="NCBIfam" id="TIGR00797">
    <property type="entry name" value="matE"/>
    <property type="match status" value="1"/>
</dbReference>
<feature type="transmembrane region" description="Helical" evidence="11">
    <location>
        <begin position="394"/>
        <end position="415"/>
    </location>
</feature>
<evidence type="ECO:0000256" key="10">
    <source>
        <dbReference type="SAM" id="MobiDB-lite"/>
    </source>
</evidence>
<organism evidence="12 13">
    <name type="scientific">Phragmitibacter flavus</name>
    <dbReference type="NCBI Taxonomy" id="2576071"/>
    <lineage>
        <taxon>Bacteria</taxon>
        <taxon>Pseudomonadati</taxon>
        <taxon>Verrucomicrobiota</taxon>
        <taxon>Verrucomicrobiia</taxon>
        <taxon>Verrucomicrobiales</taxon>
        <taxon>Verrucomicrobiaceae</taxon>
        <taxon>Phragmitibacter</taxon>
    </lineage>
</organism>
<keyword evidence="8 11" id="KW-0472">Membrane</keyword>
<evidence type="ECO:0000256" key="5">
    <source>
        <dbReference type="ARBA" id="ARBA00022692"/>
    </source>
</evidence>
<comment type="subcellular location">
    <subcellularLocation>
        <location evidence="1">Cell membrane</location>
        <topology evidence="1">Multi-pass membrane protein</topology>
    </subcellularLocation>
</comment>
<feature type="transmembrane region" description="Helical" evidence="11">
    <location>
        <begin position="227"/>
        <end position="249"/>
    </location>
</feature>
<dbReference type="InterPro" id="IPR002528">
    <property type="entry name" value="MATE_fam"/>
</dbReference>